<dbReference type="Proteomes" id="UP001055149">
    <property type="component" value="Unassembled WGS sequence"/>
</dbReference>
<feature type="domain" description="PTS EIIA type-2" evidence="4">
    <location>
        <begin position="535"/>
        <end position="682"/>
    </location>
</feature>
<evidence type="ECO:0000259" key="4">
    <source>
        <dbReference type="PROSITE" id="PS51094"/>
    </source>
</evidence>
<evidence type="ECO:0000256" key="2">
    <source>
        <dbReference type="ARBA" id="ARBA00023015"/>
    </source>
</evidence>
<proteinExistence type="predicted"/>
<dbReference type="Pfam" id="PF05043">
    <property type="entry name" value="Mga"/>
    <property type="match status" value="1"/>
</dbReference>
<dbReference type="PROSITE" id="PS51094">
    <property type="entry name" value="PTS_EIIA_TYPE_2"/>
    <property type="match status" value="1"/>
</dbReference>
<dbReference type="PANTHER" id="PTHR30185:SF18">
    <property type="entry name" value="TRANSCRIPTIONAL REGULATOR MTLR"/>
    <property type="match status" value="1"/>
</dbReference>
<dbReference type="InterPro" id="IPR050661">
    <property type="entry name" value="BglG_antiterminators"/>
</dbReference>
<dbReference type="CDD" id="cd05568">
    <property type="entry name" value="PTS_IIB_bgl_like"/>
    <property type="match status" value="1"/>
</dbReference>
<dbReference type="InterPro" id="IPR013011">
    <property type="entry name" value="PTS_EIIB_2"/>
</dbReference>
<comment type="caution">
    <text evidence="7">The sequence shown here is derived from an EMBL/GenBank/DDBJ whole genome shotgun (WGS) entry which is preliminary data.</text>
</comment>
<dbReference type="PROSITE" id="PS51372">
    <property type="entry name" value="PRD_2"/>
    <property type="match status" value="1"/>
</dbReference>
<keyword evidence="2" id="KW-0805">Transcription regulation</keyword>
<dbReference type="SUPFAM" id="SSF52794">
    <property type="entry name" value="PTS system IIB component-like"/>
    <property type="match status" value="1"/>
</dbReference>
<feature type="domain" description="PTS EIIB type-2" evidence="5">
    <location>
        <begin position="412"/>
        <end position="501"/>
    </location>
</feature>
<dbReference type="Gene3D" id="3.40.930.10">
    <property type="entry name" value="Mannitol-specific EII, Chain A"/>
    <property type="match status" value="1"/>
</dbReference>
<dbReference type="PROSITE" id="PS51099">
    <property type="entry name" value="PTS_EIIB_TYPE_2"/>
    <property type="match status" value="1"/>
</dbReference>
<dbReference type="InterPro" id="IPR007737">
    <property type="entry name" value="Mga_HTH"/>
</dbReference>
<evidence type="ECO:0000313" key="8">
    <source>
        <dbReference type="Proteomes" id="UP001055149"/>
    </source>
</evidence>
<protein>
    <submittedName>
        <fullName evidence="7">Transcriptional regulator</fullName>
    </submittedName>
</protein>
<reference evidence="7" key="1">
    <citation type="journal article" date="2022" name="Int. J. Syst. Evol. Microbiol.">
        <title>A novel species of lactic acid bacteria, Ligilactobacillus pabuli sp. nov., isolated from alfalfa silage.</title>
        <authorList>
            <person name="Tohno M."/>
            <person name="Tanizawa Y."/>
            <person name="Sawada H."/>
            <person name="Sakamoto M."/>
            <person name="Ohkuma M."/>
            <person name="Kobayashi H."/>
        </authorList>
    </citation>
    <scope>NUCLEOTIDE SEQUENCE</scope>
    <source>
        <strain evidence="7">AF129</strain>
    </source>
</reference>
<gene>
    <name evidence="7" type="ORF">LPAF129_13020</name>
</gene>
<keyword evidence="8" id="KW-1185">Reference proteome</keyword>
<keyword evidence="1" id="KW-0808">Transferase</keyword>
<dbReference type="PANTHER" id="PTHR30185">
    <property type="entry name" value="CRYPTIC BETA-GLUCOSIDE BGL OPERON ANTITERMINATOR"/>
    <property type="match status" value="1"/>
</dbReference>
<dbReference type="InterPro" id="IPR036388">
    <property type="entry name" value="WH-like_DNA-bd_sf"/>
</dbReference>
<feature type="domain" description="PRD" evidence="6">
    <location>
        <begin position="303"/>
        <end position="409"/>
    </location>
</feature>
<dbReference type="InterPro" id="IPR011608">
    <property type="entry name" value="PRD"/>
</dbReference>
<dbReference type="Pfam" id="PF00359">
    <property type="entry name" value="PTS_EIIA_2"/>
    <property type="match status" value="1"/>
</dbReference>
<evidence type="ECO:0000256" key="3">
    <source>
        <dbReference type="ARBA" id="ARBA00023163"/>
    </source>
</evidence>
<evidence type="ECO:0000313" key="7">
    <source>
        <dbReference type="EMBL" id="GKS81616.1"/>
    </source>
</evidence>
<dbReference type="InterPro" id="IPR036095">
    <property type="entry name" value="PTS_EIIB-like_sf"/>
</dbReference>
<dbReference type="RefSeq" id="WP_244055353.1">
    <property type="nucleotide sequence ID" value="NZ_BQXH01000011.1"/>
</dbReference>
<dbReference type="Gene3D" id="3.40.50.2300">
    <property type="match status" value="1"/>
</dbReference>
<dbReference type="InterPro" id="IPR002178">
    <property type="entry name" value="PTS_EIIA_type-2_dom"/>
</dbReference>
<evidence type="ECO:0000256" key="1">
    <source>
        <dbReference type="ARBA" id="ARBA00022679"/>
    </source>
</evidence>
<dbReference type="SUPFAM" id="SSF55804">
    <property type="entry name" value="Phoshotransferase/anion transport protein"/>
    <property type="match status" value="1"/>
</dbReference>
<dbReference type="EMBL" id="BQXH01000011">
    <property type="protein sequence ID" value="GKS81616.1"/>
    <property type="molecule type" value="Genomic_DNA"/>
</dbReference>
<name>A0ABQ5JIA8_9LACO</name>
<sequence>MVLFSARQKQILLAFLTEPNGLSLKEMEKQLHVSRRTLYREFSALRLFLEQNDLILTSQDGRYLLEGSAQNKQVLQVALSNQHSAYDLSSSQRQNAVAALLLLATGMTKIASLATDLNVSEGTIQHDLLTLTDSLAEYQLQVIKKKGVGVQISGSELKRRQVLCGILLTELNAYSFLRYLNDHDNSVSNFFMTLLPYQLLSACYTQLNRTVLPQINFYSDRQIISTVLMFTISLERLTHDQPISYPVSQTENLEYLGVTYKFFASFDWDSININVDLPKDEIFFLAEHLQNANVNVNSYDFNVDDFSVMIQVRELVELVSTAYGWDFRRNPEFFKRLSKHIENLIKNDQQQLPNVQIETLSGVSDRYSRLFSTVCEKWAEVFPDKQLTQPELQLLLLYFANEYTNRSYERELRALVICENGFSTSQILKSRLMREIPEIQQIDTSKVSDLHQIEPRDYDIILSTIDLPGFPRDYQVVSPLLLDNDVSKVKNWLQTYQKKYSSTTQEQTGDLGTAPVSVTPQALIEKEREVHLYNQLVQEFHVNQLDNTGESLQKITEKIVAQTPPTVITDQTDVVNNLLRRVKLAPIGIPDTNLAILHTATYGVKQPFCMIYELQEPFMMQAMDQEQIYVNRVLLLLAPYDLDQLTERTLGMISSLIIMNDENTALFEHGTTQELRSFLTEKFLAVLRN</sequence>
<dbReference type="Gene3D" id="1.10.10.10">
    <property type="entry name" value="Winged helix-like DNA-binding domain superfamily/Winged helix DNA-binding domain"/>
    <property type="match status" value="2"/>
</dbReference>
<evidence type="ECO:0000259" key="6">
    <source>
        <dbReference type="PROSITE" id="PS51372"/>
    </source>
</evidence>
<evidence type="ECO:0000259" key="5">
    <source>
        <dbReference type="PROSITE" id="PS51099"/>
    </source>
</evidence>
<keyword evidence="3" id="KW-0804">Transcription</keyword>
<dbReference type="InterPro" id="IPR016152">
    <property type="entry name" value="PTrfase/Anion_transptr"/>
</dbReference>
<organism evidence="7 8">
    <name type="scientific">Ligilactobacillus pabuli</name>
    <dbReference type="NCBI Taxonomy" id="2886039"/>
    <lineage>
        <taxon>Bacteria</taxon>
        <taxon>Bacillati</taxon>
        <taxon>Bacillota</taxon>
        <taxon>Bacilli</taxon>
        <taxon>Lactobacillales</taxon>
        <taxon>Lactobacillaceae</taxon>
        <taxon>Ligilactobacillus</taxon>
    </lineage>
</organism>
<accession>A0ABQ5JIA8</accession>